<feature type="compositionally biased region" description="Polar residues" evidence="1">
    <location>
        <begin position="188"/>
        <end position="205"/>
    </location>
</feature>
<protein>
    <submittedName>
        <fullName evidence="2">Uncharacterized protein</fullName>
    </submittedName>
</protein>
<evidence type="ECO:0000256" key="1">
    <source>
        <dbReference type="SAM" id="MobiDB-lite"/>
    </source>
</evidence>
<dbReference type="InParanoid" id="L2GM27"/>
<sequence>MNSRNTSQDFAVKKEFIDLQLELRRFMDESAFFALQDILRDPCVVYGLDDYVNAYKETEDIKKIQKVLKKLLKYKKKNVNLLPTLCSLQEGHQPKETVTNEKKEDVSTEKPSFKNVFTFTGGFFSLKPVQIEQDLTKEKMLQLFKNQFKRIEPMKKIQIPKVVVSRTFSVSTSHSQLFKKIEKGAELSASTSQRNPNEITGNSAFRNGVMRNASTITRFPKATNTSGVNASVPSASQNSVVRATRSPYSNNCNPNPHEALVSSPKNKREKKNPDDSKA</sequence>
<keyword evidence="3" id="KW-1185">Reference proteome</keyword>
<dbReference type="VEuPathDB" id="MicrosporidiaDB:VICG_01307"/>
<gene>
    <name evidence="2" type="ORF">VICG_01307</name>
</gene>
<organism evidence="2 3">
    <name type="scientific">Vittaforma corneae (strain ATCC 50505)</name>
    <name type="common">Microsporidian parasite</name>
    <name type="synonym">Nosema corneum</name>
    <dbReference type="NCBI Taxonomy" id="993615"/>
    <lineage>
        <taxon>Eukaryota</taxon>
        <taxon>Fungi</taxon>
        <taxon>Fungi incertae sedis</taxon>
        <taxon>Microsporidia</taxon>
        <taxon>Nosematidae</taxon>
        <taxon>Vittaforma</taxon>
    </lineage>
</organism>
<feature type="region of interest" description="Disordered" evidence="1">
    <location>
        <begin position="186"/>
        <end position="206"/>
    </location>
</feature>
<name>L2GM27_VITCO</name>
<feature type="compositionally biased region" description="Polar residues" evidence="1">
    <location>
        <begin position="221"/>
        <end position="254"/>
    </location>
</feature>
<evidence type="ECO:0000313" key="2">
    <source>
        <dbReference type="EMBL" id="ELA41674.1"/>
    </source>
</evidence>
<reference evidence="3" key="1">
    <citation type="submission" date="2011-05" db="EMBL/GenBank/DDBJ databases">
        <title>The genome sequence of Vittaforma corneae strain ATCC 50505.</title>
        <authorList>
            <consortium name="The Broad Institute Genome Sequencing Platform"/>
            <person name="Cuomo C."/>
            <person name="Didier E."/>
            <person name="Bowers L."/>
            <person name="Young S.K."/>
            <person name="Zeng Q."/>
            <person name="Gargeya S."/>
            <person name="Fitzgerald M."/>
            <person name="Haas B."/>
            <person name="Abouelleil A."/>
            <person name="Alvarado L."/>
            <person name="Arachchi H.M."/>
            <person name="Berlin A."/>
            <person name="Chapman S.B."/>
            <person name="Gearin G."/>
            <person name="Goldberg J."/>
            <person name="Griggs A."/>
            <person name="Gujja S."/>
            <person name="Hansen M."/>
            <person name="Heiman D."/>
            <person name="Howarth C."/>
            <person name="Larimer J."/>
            <person name="Lui A."/>
            <person name="MacDonald P.J.P."/>
            <person name="McCowen C."/>
            <person name="Montmayeur A."/>
            <person name="Murphy C."/>
            <person name="Neiman D."/>
            <person name="Pearson M."/>
            <person name="Priest M."/>
            <person name="Roberts A."/>
            <person name="Saif S."/>
            <person name="Shea T."/>
            <person name="Sisk P."/>
            <person name="Stolte C."/>
            <person name="Sykes S."/>
            <person name="Wortman J."/>
            <person name="Nusbaum C."/>
            <person name="Birren B."/>
        </authorList>
    </citation>
    <scope>NUCLEOTIDE SEQUENCE [LARGE SCALE GENOMIC DNA]</scope>
    <source>
        <strain evidence="3">ATCC 50505</strain>
    </source>
</reference>
<dbReference type="RefSeq" id="XP_007604753.1">
    <property type="nucleotide sequence ID" value="XM_007604691.1"/>
</dbReference>
<evidence type="ECO:0000313" key="3">
    <source>
        <dbReference type="Proteomes" id="UP000011082"/>
    </source>
</evidence>
<dbReference type="EMBL" id="JH370140">
    <property type="protein sequence ID" value="ELA41674.1"/>
    <property type="molecule type" value="Genomic_DNA"/>
</dbReference>
<dbReference type="GeneID" id="19882018"/>
<accession>L2GM27</accession>
<dbReference type="AlphaFoldDB" id="L2GM27"/>
<feature type="region of interest" description="Disordered" evidence="1">
    <location>
        <begin position="221"/>
        <end position="278"/>
    </location>
</feature>
<proteinExistence type="predicted"/>
<dbReference type="Proteomes" id="UP000011082">
    <property type="component" value="Unassembled WGS sequence"/>
</dbReference>
<dbReference type="HOGENOM" id="CLU_1001853_0_0_1"/>